<feature type="region of interest" description="Disordered" evidence="1">
    <location>
        <begin position="53"/>
        <end position="74"/>
    </location>
</feature>
<dbReference type="AlphaFoldDB" id="A0AAN8IR81"/>
<proteinExistence type="predicted"/>
<feature type="transmembrane region" description="Helical" evidence="2">
    <location>
        <begin position="17"/>
        <end position="36"/>
    </location>
</feature>
<evidence type="ECO:0000256" key="1">
    <source>
        <dbReference type="SAM" id="MobiDB-lite"/>
    </source>
</evidence>
<name>A0AAN8IR81_TRICO</name>
<dbReference type="Proteomes" id="UP001331761">
    <property type="component" value="Unassembled WGS sequence"/>
</dbReference>
<evidence type="ECO:0000313" key="4">
    <source>
        <dbReference type="Proteomes" id="UP001331761"/>
    </source>
</evidence>
<organism evidence="3 4">
    <name type="scientific">Trichostrongylus colubriformis</name>
    <name type="common">Black scour worm</name>
    <dbReference type="NCBI Taxonomy" id="6319"/>
    <lineage>
        <taxon>Eukaryota</taxon>
        <taxon>Metazoa</taxon>
        <taxon>Ecdysozoa</taxon>
        <taxon>Nematoda</taxon>
        <taxon>Chromadorea</taxon>
        <taxon>Rhabditida</taxon>
        <taxon>Rhabditina</taxon>
        <taxon>Rhabditomorpha</taxon>
        <taxon>Strongyloidea</taxon>
        <taxon>Trichostrongylidae</taxon>
        <taxon>Trichostrongylus</taxon>
    </lineage>
</organism>
<keyword evidence="2" id="KW-1133">Transmembrane helix</keyword>
<evidence type="ECO:0000313" key="3">
    <source>
        <dbReference type="EMBL" id="KAK5980268.1"/>
    </source>
</evidence>
<keyword evidence="4" id="KW-1185">Reference proteome</keyword>
<gene>
    <name evidence="3" type="ORF">GCK32_019266</name>
</gene>
<keyword evidence="2" id="KW-0472">Membrane</keyword>
<evidence type="ECO:0000256" key="2">
    <source>
        <dbReference type="SAM" id="Phobius"/>
    </source>
</evidence>
<dbReference type="EMBL" id="WIXE01007626">
    <property type="protein sequence ID" value="KAK5980268.1"/>
    <property type="molecule type" value="Genomic_DNA"/>
</dbReference>
<sequence length="74" mass="8479">MTEKITSKDEADLMTPFLIFFGVGFLFGLFLAYLHIRLVRSMVEERLSHIPKAKKVKVKKGKGKKGKKGKKKKK</sequence>
<comment type="caution">
    <text evidence="3">The sequence shown here is derived from an EMBL/GenBank/DDBJ whole genome shotgun (WGS) entry which is preliminary data.</text>
</comment>
<protein>
    <submittedName>
        <fullName evidence="3">Uncharacterized protein</fullName>
    </submittedName>
</protein>
<accession>A0AAN8IR81</accession>
<keyword evidence="2" id="KW-0812">Transmembrane</keyword>
<reference evidence="3 4" key="1">
    <citation type="submission" date="2019-10" db="EMBL/GenBank/DDBJ databases">
        <title>Assembly and Annotation for the nematode Trichostrongylus colubriformis.</title>
        <authorList>
            <person name="Martin J."/>
        </authorList>
    </citation>
    <scope>NUCLEOTIDE SEQUENCE [LARGE SCALE GENOMIC DNA]</scope>
    <source>
        <strain evidence="3">G859</strain>
        <tissue evidence="3">Whole worm</tissue>
    </source>
</reference>